<reference evidence="3" key="2">
    <citation type="journal article" date="2021" name="PeerJ">
        <title>Extensive microbial diversity within the chicken gut microbiome revealed by metagenomics and culture.</title>
        <authorList>
            <person name="Gilroy R."/>
            <person name="Ravi A."/>
            <person name="Getino M."/>
            <person name="Pursley I."/>
            <person name="Horton D.L."/>
            <person name="Alikhan N.F."/>
            <person name="Baker D."/>
            <person name="Gharbi K."/>
            <person name="Hall N."/>
            <person name="Watson M."/>
            <person name="Adriaenssens E.M."/>
            <person name="Foster-Nyarko E."/>
            <person name="Jarju S."/>
            <person name="Secka A."/>
            <person name="Antonio M."/>
            <person name="Oren A."/>
            <person name="Chaudhuri R.R."/>
            <person name="La Ragione R."/>
            <person name="Hildebrand F."/>
            <person name="Pallen M.J."/>
        </authorList>
    </citation>
    <scope>NUCLEOTIDE SEQUENCE</scope>
    <source>
        <strain evidence="3">F6-4510</strain>
    </source>
</reference>
<keyword evidence="2" id="KW-0963">Cytoplasm</keyword>
<dbReference type="EMBL" id="JADIMX010000088">
    <property type="protein sequence ID" value="MBO8434605.1"/>
    <property type="molecule type" value="Genomic_DNA"/>
</dbReference>
<dbReference type="Pfam" id="PF02410">
    <property type="entry name" value="RsfS"/>
    <property type="match status" value="1"/>
</dbReference>
<dbReference type="SUPFAM" id="SSF81301">
    <property type="entry name" value="Nucleotidyltransferase"/>
    <property type="match status" value="1"/>
</dbReference>
<dbReference type="PANTHER" id="PTHR21043:SF0">
    <property type="entry name" value="MITOCHONDRIAL ASSEMBLY OF RIBOSOMAL LARGE SUBUNIT PROTEIN 1"/>
    <property type="match status" value="1"/>
</dbReference>
<dbReference type="HAMAP" id="MF_01477">
    <property type="entry name" value="Iojap_RsfS"/>
    <property type="match status" value="1"/>
</dbReference>
<reference evidence="3" key="1">
    <citation type="submission" date="2020-10" db="EMBL/GenBank/DDBJ databases">
        <authorList>
            <person name="Gilroy R."/>
        </authorList>
    </citation>
    <scope>NUCLEOTIDE SEQUENCE</scope>
    <source>
        <strain evidence="3">F6-4510</strain>
    </source>
</reference>
<keyword evidence="2" id="KW-0810">Translation regulation</keyword>
<accession>A0A9D9DYK7</accession>
<evidence type="ECO:0000313" key="4">
    <source>
        <dbReference type="Proteomes" id="UP000823611"/>
    </source>
</evidence>
<proteinExistence type="inferred from homology"/>
<dbReference type="GO" id="GO:0042256">
    <property type="term" value="P:cytosolic ribosome assembly"/>
    <property type="evidence" value="ECO:0007669"/>
    <property type="project" value="UniProtKB-UniRule"/>
</dbReference>
<dbReference type="InterPro" id="IPR004394">
    <property type="entry name" value="Iojap/RsfS/C7orf30"/>
</dbReference>
<sequence>MISTIEAGKVAREAIEDKKGEDIKVLDIQGISNVADCFVIATGNNPNQLRAMADEVEEKLFKEGYRLHHSEGYTAGEWILLDFGNVVVHLFDKNQREFYSLDRVWGDAKEV</sequence>
<keyword evidence="2" id="KW-0678">Repressor</keyword>
<dbReference type="Gene3D" id="3.30.460.10">
    <property type="entry name" value="Beta Polymerase, domain 2"/>
    <property type="match status" value="1"/>
</dbReference>
<comment type="similarity">
    <text evidence="1 2">Belongs to the Iojap/RsfS family.</text>
</comment>
<organism evidence="3 4">
    <name type="scientific">Candidatus Fimicola merdigallinarum</name>
    <dbReference type="NCBI Taxonomy" id="2840819"/>
    <lineage>
        <taxon>Bacteria</taxon>
        <taxon>Bacillati</taxon>
        <taxon>Bacillota</taxon>
        <taxon>Clostridia</taxon>
        <taxon>Lachnospirales</taxon>
        <taxon>Lachnospiraceae</taxon>
        <taxon>Lachnospiraceae incertae sedis</taxon>
        <taxon>Candidatus Fimicola</taxon>
    </lineage>
</organism>
<dbReference type="Proteomes" id="UP000823611">
    <property type="component" value="Unassembled WGS sequence"/>
</dbReference>
<comment type="subunit">
    <text evidence="2">Interacts with ribosomal protein uL14 (rplN).</text>
</comment>
<dbReference type="GO" id="GO:0090071">
    <property type="term" value="P:negative regulation of ribosome biogenesis"/>
    <property type="evidence" value="ECO:0007669"/>
    <property type="project" value="UniProtKB-UniRule"/>
</dbReference>
<comment type="function">
    <text evidence="2">Functions as a ribosomal silencing factor. Interacts with ribosomal protein uL14 (rplN), blocking formation of intersubunit bridge B8. Prevents association of the 30S and 50S ribosomal subunits and the formation of functional ribosomes, thus repressing translation.</text>
</comment>
<name>A0A9D9DYK7_9FIRM</name>
<evidence type="ECO:0000256" key="2">
    <source>
        <dbReference type="HAMAP-Rule" id="MF_01477"/>
    </source>
</evidence>
<dbReference type="InterPro" id="IPR043519">
    <property type="entry name" value="NT_sf"/>
</dbReference>
<evidence type="ECO:0000313" key="3">
    <source>
        <dbReference type="EMBL" id="MBO8434605.1"/>
    </source>
</evidence>
<evidence type="ECO:0000256" key="1">
    <source>
        <dbReference type="ARBA" id="ARBA00010574"/>
    </source>
</evidence>
<protein>
    <recommendedName>
        <fullName evidence="2">Ribosomal silencing factor RsfS</fullName>
    </recommendedName>
</protein>
<gene>
    <name evidence="2 3" type="primary">rsfS</name>
    <name evidence="3" type="ORF">IAC55_04700</name>
</gene>
<dbReference type="GO" id="GO:0005737">
    <property type="term" value="C:cytoplasm"/>
    <property type="evidence" value="ECO:0007669"/>
    <property type="project" value="UniProtKB-SubCell"/>
</dbReference>
<comment type="subcellular location">
    <subcellularLocation>
        <location evidence="2">Cytoplasm</location>
    </subcellularLocation>
</comment>
<comment type="caution">
    <text evidence="3">The sequence shown here is derived from an EMBL/GenBank/DDBJ whole genome shotgun (WGS) entry which is preliminary data.</text>
</comment>
<dbReference type="AlphaFoldDB" id="A0A9D9DYK7"/>
<dbReference type="NCBIfam" id="TIGR00090">
    <property type="entry name" value="rsfS_iojap_ybeB"/>
    <property type="match status" value="1"/>
</dbReference>
<dbReference type="PANTHER" id="PTHR21043">
    <property type="entry name" value="IOJAP SUPERFAMILY ORTHOLOG"/>
    <property type="match status" value="1"/>
</dbReference>
<dbReference type="GO" id="GO:0017148">
    <property type="term" value="P:negative regulation of translation"/>
    <property type="evidence" value="ECO:0007669"/>
    <property type="project" value="UniProtKB-UniRule"/>
</dbReference>
<dbReference type="GO" id="GO:0043023">
    <property type="term" value="F:ribosomal large subunit binding"/>
    <property type="evidence" value="ECO:0007669"/>
    <property type="project" value="TreeGrafter"/>
</dbReference>